<name>A0A4R6RK31_9HYPH</name>
<keyword evidence="4" id="KW-0804">Transcription</keyword>
<keyword evidence="7" id="KW-1185">Reference proteome</keyword>
<dbReference type="PANTHER" id="PTHR30537:SF3">
    <property type="entry name" value="TRANSCRIPTIONAL REGULATORY PROTEIN"/>
    <property type="match status" value="1"/>
</dbReference>
<dbReference type="InterPro" id="IPR000847">
    <property type="entry name" value="LysR_HTH_N"/>
</dbReference>
<dbReference type="SUPFAM" id="SSF53850">
    <property type="entry name" value="Periplasmic binding protein-like II"/>
    <property type="match status" value="1"/>
</dbReference>
<evidence type="ECO:0000256" key="2">
    <source>
        <dbReference type="ARBA" id="ARBA00023015"/>
    </source>
</evidence>
<dbReference type="PROSITE" id="PS50931">
    <property type="entry name" value="HTH_LYSR"/>
    <property type="match status" value="1"/>
</dbReference>
<evidence type="ECO:0000256" key="1">
    <source>
        <dbReference type="ARBA" id="ARBA00009437"/>
    </source>
</evidence>
<feature type="domain" description="HTH lysR-type" evidence="5">
    <location>
        <begin position="1"/>
        <end position="58"/>
    </location>
</feature>
<dbReference type="SUPFAM" id="SSF46785">
    <property type="entry name" value="Winged helix' DNA-binding domain"/>
    <property type="match status" value="1"/>
</dbReference>
<comment type="similarity">
    <text evidence="1">Belongs to the LysR transcriptional regulatory family.</text>
</comment>
<dbReference type="Pfam" id="PF00126">
    <property type="entry name" value="HTH_1"/>
    <property type="match status" value="1"/>
</dbReference>
<dbReference type="Gene3D" id="1.10.10.10">
    <property type="entry name" value="Winged helix-like DNA-binding domain superfamily/Winged helix DNA-binding domain"/>
    <property type="match status" value="1"/>
</dbReference>
<organism evidence="6 7">
    <name type="scientific">Oharaeibacter diazotrophicus</name>
    <dbReference type="NCBI Taxonomy" id="1920512"/>
    <lineage>
        <taxon>Bacteria</taxon>
        <taxon>Pseudomonadati</taxon>
        <taxon>Pseudomonadota</taxon>
        <taxon>Alphaproteobacteria</taxon>
        <taxon>Hyphomicrobiales</taxon>
        <taxon>Pleomorphomonadaceae</taxon>
        <taxon>Oharaeibacter</taxon>
    </lineage>
</organism>
<dbReference type="Proteomes" id="UP000294547">
    <property type="component" value="Unassembled WGS sequence"/>
</dbReference>
<dbReference type="AlphaFoldDB" id="A0A4R6RK31"/>
<comment type="caution">
    <text evidence="6">The sequence shown here is derived from an EMBL/GenBank/DDBJ whole genome shotgun (WGS) entry which is preliminary data.</text>
</comment>
<evidence type="ECO:0000256" key="4">
    <source>
        <dbReference type="ARBA" id="ARBA00023163"/>
    </source>
</evidence>
<keyword evidence="2" id="KW-0805">Transcription regulation</keyword>
<dbReference type="RefSeq" id="WP_126537508.1">
    <property type="nucleotide sequence ID" value="NZ_BSPM01000008.1"/>
</dbReference>
<dbReference type="InterPro" id="IPR036388">
    <property type="entry name" value="WH-like_DNA-bd_sf"/>
</dbReference>
<dbReference type="GO" id="GO:0003700">
    <property type="term" value="F:DNA-binding transcription factor activity"/>
    <property type="evidence" value="ECO:0007669"/>
    <property type="project" value="InterPro"/>
</dbReference>
<proteinExistence type="inferred from homology"/>
<dbReference type="InterPro" id="IPR036390">
    <property type="entry name" value="WH_DNA-bd_sf"/>
</dbReference>
<dbReference type="GO" id="GO:0006351">
    <property type="term" value="P:DNA-templated transcription"/>
    <property type="evidence" value="ECO:0007669"/>
    <property type="project" value="TreeGrafter"/>
</dbReference>
<dbReference type="GO" id="GO:0043565">
    <property type="term" value="F:sequence-specific DNA binding"/>
    <property type="evidence" value="ECO:0007669"/>
    <property type="project" value="TreeGrafter"/>
</dbReference>
<protein>
    <submittedName>
        <fullName evidence="6">LysR family transcriptional regulator</fullName>
    </submittedName>
</protein>
<evidence type="ECO:0000313" key="7">
    <source>
        <dbReference type="Proteomes" id="UP000294547"/>
    </source>
</evidence>
<dbReference type="InterPro" id="IPR058163">
    <property type="entry name" value="LysR-type_TF_proteobact-type"/>
</dbReference>
<dbReference type="Pfam" id="PF03466">
    <property type="entry name" value="LysR_substrate"/>
    <property type="match status" value="1"/>
</dbReference>
<dbReference type="EMBL" id="SNXY01000006">
    <property type="protein sequence ID" value="TDP86277.1"/>
    <property type="molecule type" value="Genomic_DNA"/>
</dbReference>
<keyword evidence="3" id="KW-0238">DNA-binding</keyword>
<evidence type="ECO:0000256" key="3">
    <source>
        <dbReference type="ARBA" id="ARBA00023125"/>
    </source>
</evidence>
<gene>
    <name evidence="6" type="ORF">EDD54_0146</name>
</gene>
<sequence length="294" mass="31443">MDWNNLAVFLAVAREGQVLGAARRLGLNHATVARRLDALETDLGAPLFDRGPAGSVLTEAGERLLPYAERIETEALNAASALTRDAAAVAGTVRVGAPDGLGTLVLARILGELARDHPDLVVELVPLPRVFSLSRREADVAIALDAPAEGRAVVARLTDYTLSVYAAGSYLGAAGTPAGLDDLSGHVVVTGVDDFVYTAALDYGATLGSRARRQFRCAGVVGQLEAVRAGAGIGILHDFAAADHPDLVRVLPEVQFRRSYFLLTHPDTHDLRRVAVVRRFLTERIRAERGRFLR</sequence>
<dbReference type="Gene3D" id="3.40.190.290">
    <property type="match status" value="1"/>
</dbReference>
<evidence type="ECO:0000313" key="6">
    <source>
        <dbReference type="EMBL" id="TDP86277.1"/>
    </source>
</evidence>
<dbReference type="InterPro" id="IPR005119">
    <property type="entry name" value="LysR_subst-bd"/>
</dbReference>
<dbReference type="OrthoDB" id="9787460at2"/>
<accession>A0A4R6RK31</accession>
<evidence type="ECO:0000259" key="5">
    <source>
        <dbReference type="PROSITE" id="PS50931"/>
    </source>
</evidence>
<reference evidence="6 7" key="1">
    <citation type="submission" date="2019-03" db="EMBL/GenBank/DDBJ databases">
        <title>Genomic Encyclopedia of Type Strains, Phase IV (KMG-IV): sequencing the most valuable type-strain genomes for metagenomic binning, comparative biology and taxonomic classification.</title>
        <authorList>
            <person name="Goeker M."/>
        </authorList>
    </citation>
    <scope>NUCLEOTIDE SEQUENCE [LARGE SCALE GENOMIC DNA]</scope>
    <source>
        <strain evidence="6 7">DSM 102969</strain>
    </source>
</reference>
<dbReference type="PANTHER" id="PTHR30537">
    <property type="entry name" value="HTH-TYPE TRANSCRIPTIONAL REGULATOR"/>
    <property type="match status" value="1"/>
</dbReference>